<comment type="caution">
    <text evidence="1">The sequence shown here is derived from an EMBL/GenBank/DDBJ whole genome shotgun (WGS) entry which is preliminary data.</text>
</comment>
<dbReference type="PANTHER" id="PTHR20974">
    <property type="entry name" value="UPF0585 PROTEIN CG18661"/>
    <property type="match status" value="1"/>
</dbReference>
<dbReference type="Gene3D" id="3.40.50.150">
    <property type="entry name" value="Vaccinia Virus protein VP39"/>
    <property type="match status" value="1"/>
</dbReference>
<dbReference type="SUPFAM" id="SSF53335">
    <property type="entry name" value="S-adenosyl-L-methionine-dependent methyltransferases"/>
    <property type="match status" value="1"/>
</dbReference>
<evidence type="ECO:0000313" key="1">
    <source>
        <dbReference type="EMBL" id="MFC5571224.1"/>
    </source>
</evidence>
<dbReference type="EMBL" id="JBHSNM010000006">
    <property type="protein sequence ID" value="MFC5571224.1"/>
    <property type="molecule type" value="Genomic_DNA"/>
</dbReference>
<name>A0ABW0SQE2_9GAMM</name>
<dbReference type="PANTHER" id="PTHR20974:SF0">
    <property type="entry name" value="UPF0585 PROTEIN CG18661"/>
    <property type="match status" value="1"/>
</dbReference>
<organism evidence="1 2">
    <name type="scientific">Lysobacter yangpyeongensis</name>
    <dbReference type="NCBI Taxonomy" id="346182"/>
    <lineage>
        <taxon>Bacteria</taxon>
        <taxon>Pseudomonadati</taxon>
        <taxon>Pseudomonadota</taxon>
        <taxon>Gammaproteobacteria</taxon>
        <taxon>Lysobacterales</taxon>
        <taxon>Lysobacteraceae</taxon>
        <taxon>Lysobacter</taxon>
    </lineage>
</organism>
<dbReference type="RefSeq" id="WP_386755816.1">
    <property type="nucleotide sequence ID" value="NZ_JBHSNM010000006.1"/>
</dbReference>
<keyword evidence="2" id="KW-1185">Reference proteome</keyword>
<evidence type="ECO:0000313" key="2">
    <source>
        <dbReference type="Proteomes" id="UP001596036"/>
    </source>
</evidence>
<proteinExistence type="predicted"/>
<dbReference type="Pfam" id="PF06080">
    <property type="entry name" value="DUF938"/>
    <property type="match status" value="2"/>
</dbReference>
<reference evidence="2" key="1">
    <citation type="journal article" date="2019" name="Int. J. Syst. Evol. Microbiol.">
        <title>The Global Catalogue of Microorganisms (GCM) 10K type strain sequencing project: providing services to taxonomists for standard genome sequencing and annotation.</title>
        <authorList>
            <consortium name="The Broad Institute Genomics Platform"/>
            <consortium name="The Broad Institute Genome Sequencing Center for Infectious Disease"/>
            <person name="Wu L."/>
            <person name="Ma J."/>
        </authorList>
    </citation>
    <scope>NUCLEOTIDE SEQUENCE [LARGE SCALE GENOMIC DNA]</scope>
    <source>
        <strain evidence="2">KACC 11407</strain>
    </source>
</reference>
<protein>
    <submittedName>
        <fullName evidence="1">DUF938 domain-containing protein</fullName>
    </submittedName>
</protein>
<accession>A0ABW0SQE2</accession>
<dbReference type="Proteomes" id="UP001596036">
    <property type="component" value="Unassembled WGS sequence"/>
</dbReference>
<dbReference type="InterPro" id="IPR029063">
    <property type="entry name" value="SAM-dependent_MTases_sf"/>
</dbReference>
<dbReference type="InterPro" id="IPR010342">
    <property type="entry name" value="DUF938"/>
</dbReference>
<gene>
    <name evidence="1" type="ORF">ACFPN1_14255</name>
</gene>
<sequence length="212" mass="23356">MTDKPYAPACDRNRDPILAVLREQFASQRSVLEIGSGTGQHAVHFAAAMPWLRWQCADVAENLPGIRLWLDEAKLANTPPPLALDVRGAWPAETFDAVFSANTLHIMGWAEVESFFAGVDRVLAGGPSTSLRHAQDERKPEEGVVAVYGPFNYDGAYTSDSNRDFDGWLKARDPRSGIRDFEAVDALARGIGLHLVADVAMPANNRTLVWRR</sequence>